<dbReference type="SMART" id="SM00479">
    <property type="entry name" value="EXOIII"/>
    <property type="match status" value="1"/>
</dbReference>
<name>H1KPY9_METEX</name>
<accession>H1KPY9</accession>
<evidence type="ECO:0000313" key="6">
    <source>
        <dbReference type="Proteomes" id="UP000004382"/>
    </source>
</evidence>
<dbReference type="Gene3D" id="3.30.420.10">
    <property type="entry name" value="Ribonuclease H-like superfamily/Ribonuclease H"/>
    <property type="match status" value="1"/>
</dbReference>
<proteinExistence type="predicted"/>
<keyword evidence="1" id="KW-0540">Nuclease</keyword>
<comment type="caution">
    <text evidence="5">The sequence shown here is derived from an EMBL/GenBank/DDBJ whole genome shotgun (WGS) entry which is preliminary data.</text>
</comment>
<dbReference type="GO" id="GO:0006259">
    <property type="term" value="P:DNA metabolic process"/>
    <property type="evidence" value="ECO:0007669"/>
    <property type="project" value="UniProtKB-ARBA"/>
</dbReference>
<reference evidence="5 6" key="1">
    <citation type="submission" date="2011-09" db="EMBL/GenBank/DDBJ databases">
        <title>The draft genome of Methylobacterium extorquens DSM 13060.</title>
        <authorList>
            <consortium name="US DOE Joint Genome Institute (JGI-PGF)"/>
            <person name="Lucas S."/>
            <person name="Han J."/>
            <person name="Lapidus A."/>
            <person name="Cheng J.-F."/>
            <person name="Goodwin L."/>
            <person name="Pitluck S."/>
            <person name="Peters L."/>
            <person name="Land M.L."/>
            <person name="Hauser L."/>
            <person name="Koskimaki J."/>
            <person name="Halonen O."/>
            <person name="Pirttila A."/>
            <person name="Frank C."/>
            <person name="Woyke T.J."/>
        </authorList>
    </citation>
    <scope>NUCLEOTIDE SEQUENCE [LARGE SCALE GENOMIC DNA]</scope>
    <source>
        <strain evidence="5 6">DSM 13060</strain>
    </source>
</reference>
<dbReference type="Proteomes" id="UP000004382">
    <property type="component" value="Unassembled WGS sequence"/>
</dbReference>
<organism evidence="5 6">
    <name type="scientific">Methylorubrum extorquens DSM 13060</name>
    <dbReference type="NCBI Taxonomy" id="882800"/>
    <lineage>
        <taxon>Bacteria</taxon>
        <taxon>Pseudomonadati</taxon>
        <taxon>Pseudomonadota</taxon>
        <taxon>Alphaproteobacteria</taxon>
        <taxon>Hyphomicrobiales</taxon>
        <taxon>Methylobacteriaceae</taxon>
        <taxon>Methylorubrum</taxon>
    </lineage>
</organism>
<feature type="domain" description="Exonuclease" evidence="4">
    <location>
        <begin position="8"/>
        <end position="186"/>
    </location>
</feature>
<protein>
    <submittedName>
        <fullName evidence="5">Exonuclease RNase T and DNA polymerase III</fullName>
    </submittedName>
</protein>
<evidence type="ECO:0000313" key="5">
    <source>
        <dbReference type="EMBL" id="EHP90409.1"/>
    </source>
</evidence>
<dbReference type="Pfam" id="PF00929">
    <property type="entry name" value="RNase_T"/>
    <property type="match status" value="1"/>
</dbReference>
<dbReference type="PANTHER" id="PTHR23044">
    <property type="entry name" value="3'-5' EXONUCLEASE ERI1-RELATED"/>
    <property type="match status" value="1"/>
</dbReference>
<keyword evidence="2" id="KW-0378">Hydrolase</keyword>
<dbReference type="PANTHER" id="PTHR23044:SF61">
    <property type="entry name" value="3'-5' EXORIBONUCLEASE 1-RELATED"/>
    <property type="match status" value="1"/>
</dbReference>
<evidence type="ECO:0000256" key="1">
    <source>
        <dbReference type="ARBA" id="ARBA00022722"/>
    </source>
</evidence>
<dbReference type="SUPFAM" id="SSF53098">
    <property type="entry name" value="Ribonuclease H-like"/>
    <property type="match status" value="1"/>
</dbReference>
<evidence type="ECO:0000259" key="4">
    <source>
        <dbReference type="SMART" id="SM00479"/>
    </source>
</evidence>
<dbReference type="GO" id="GO:0000175">
    <property type="term" value="F:3'-5'-RNA exonuclease activity"/>
    <property type="evidence" value="ECO:0007669"/>
    <property type="project" value="InterPro"/>
</dbReference>
<dbReference type="RefSeq" id="WP_003603930.1">
    <property type="nucleotide sequence ID" value="NZ_AGJK01000185.1"/>
</dbReference>
<evidence type="ECO:0000256" key="3">
    <source>
        <dbReference type="ARBA" id="ARBA00022839"/>
    </source>
</evidence>
<dbReference type="PATRIC" id="fig|882800.3.peg.4603"/>
<dbReference type="EMBL" id="AGJK01000185">
    <property type="protein sequence ID" value="EHP90409.1"/>
    <property type="molecule type" value="Genomic_DNA"/>
</dbReference>
<sequence length="194" mass="21368">MRTHRTDRILAIDTEWTCWEGGAPPGMRSEILEIGIVEADVATLEILREESWLVRPAYSEVSGYCERLTGIAGDEARRFGRPLPEVMRTLTKQFGPSRKALVSWGDDLGGIDAECRAFGVENPFRRELAIDFGLVHALSAGCRERPSLDAALAAEGVPFEGRRHRALPDALATMRLFLAFAARQRPGLSPGPLP</sequence>
<keyword evidence="3 5" id="KW-0269">Exonuclease</keyword>
<gene>
    <name evidence="5" type="ORF">MetexDRAFT_4702</name>
</gene>
<evidence type="ECO:0000256" key="2">
    <source>
        <dbReference type="ARBA" id="ARBA00022801"/>
    </source>
</evidence>
<dbReference type="CDD" id="cd06133">
    <property type="entry name" value="ERI-1_3'hExo_like"/>
    <property type="match status" value="1"/>
</dbReference>
<dbReference type="InterPro" id="IPR036397">
    <property type="entry name" value="RNaseH_sf"/>
</dbReference>
<dbReference type="AlphaFoldDB" id="H1KPY9"/>
<dbReference type="InterPro" id="IPR013520">
    <property type="entry name" value="Ribonucl_H"/>
</dbReference>
<dbReference type="InterPro" id="IPR051274">
    <property type="entry name" value="3-5_Exoribonuclease"/>
</dbReference>
<dbReference type="InterPro" id="IPR012337">
    <property type="entry name" value="RNaseH-like_sf"/>
</dbReference>
<dbReference type="GO" id="GO:0003676">
    <property type="term" value="F:nucleic acid binding"/>
    <property type="evidence" value="ECO:0007669"/>
    <property type="project" value="InterPro"/>
</dbReference>
<dbReference type="InterPro" id="IPR047201">
    <property type="entry name" value="ERI-1_3'hExo-like"/>
</dbReference>